<dbReference type="AlphaFoldDB" id="A0A8J7LN27"/>
<proteinExistence type="predicted"/>
<dbReference type="EMBL" id="JAELVQ010000004">
    <property type="protein sequence ID" value="MBJ6367363.1"/>
    <property type="molecule type" value="Genomic_DNA"/>
</dbReference>
<feature type="domain" description="PD-(D/E)XK endonuclease-like" evidence="1">
    <location>
        <begin position="646"/>
        <end position="918"/>
    </location>
</feature>
<dbReference type="RefSeq" id="WP_199113870.1">
    <property type="nucleotide sequence ID" value="NZ_JAELVQ010000004.1"/>
</dbReference>
<organism evidence="2 3">
    <name type="scientific">Snuella sedimenti</name>
    <dbReference type="NCBI Taxonomy" id="2798802"/>
    <lineage>
        <taxon>Bacteria</taxon>
        <taxon>Pseudomonadati</taxon>
        <taxon>Bacteroidota</taxon>
        <taxon>Flavobacteriia</taxon>
        <taxon>Flavobacteriales</taxon>
        <taxon>Flavobacteriaceae</taxon>
        <taxon>Snuella</taxon>
    </lineage>
</organism>
<evidence type="ECO:0000313" key="3">
    <source>
        <dbReference type="Proteomes" id="UP000610931"/>
    </source>
</evidence>
<dbReference type="SUPFAM" id="SSF52980">
    <property type="entry name" value="Restriction endonuclease-like"/>
    <property type="match status" value="1"/>
</dbReference>
<dbReference type="InterPro" id="IPR011335">
    <property type="entry name" value="Restrct_endonuc-II-like"/>
</dbReference>
<accession>A0A8J7LN27</accession>
<dbReference type="Pfam" id="PF12705">
    <property type="entry name" value="PDDEXK_1"/>
    <property type="match status" value="1"/>
</dbReference>
<reference evidence="2" key="1">
    <citation type="submission" date="2020-12" db="EMBL/GenBank/DDBJ databases">
        <title>Snuella sp. nov., isolated from sediment in Incheon.</title>
        <authorList>
            <person name="Kim W."/>
        </authorList>
    </citation>
    <scope>NUCLEOTIDE SEQUENCE</scope>
    <source>
        <strain evidence="2">CAU 1569</strain>
    </source>
</reference>
<name>A0A8J7LN27_9FLAO</name>
<dbReference type="Gene3D" id="1.10.486.10">
    <property type="entry name" value="PCRA, domain 4"/>
    <property type="match status" value="1"/>
</dbReference>
<dbReference type="InterPro" id="IPR038726">
    <property type="entry name" value="PDDEXK_AddAB-type"/>
</dbReference>
<dbReference type="InterPro" id="IPR011604">
    <property type="entry name" value="PDDEXK-like_dom_sf"/>
</dbReference>
<dbReference type="SUPFAM" id="SSF52540">
    <property type="entry name" value="P-loop containing nucleoside triphosphate hydrolases"/>
    <property type="match status" value="1"/>
</dbReference>
<dbReference type="Proteomes" id="UP000610931">
    <property type="component" value="Unassembled WGS sequence"/>
</dbReference>
<dbReference type="Gene3D" id="3.40.50.300">
    <property type="entry name" value="P-loop containing nucleotide triphosphate hydrolases"/>
    <property type="match status" value="1"/>
</dbReference>
<dbReference type="InterPro" id="IPR027417">
    <property type="entry name" value="P-loop_NTPase"/>
</dbReference>
<evidence type="ECO:0000313" key="2">
    <source>
        <dbReference type="EMBL" id="MBJ6367363.1"/>
    </source>
</evidence>
<comment type="caution">
    <text evidence="2">The sequence shown here is derived from an EMBL/GenBank/DDBJ whole genome shotgun (WGS) entry which is preliminary data.</text>
</comment>
<keyword evidence="3" id="KW-1185">Reference proteome</keyword>
<evidence type="ECO:0000259" key="1">
    <source>
        <dbReference type="Pfam" id="PF12705"/>
    </source>
</evidence>
<sequence length="921" mass="106670">MTTFIFDVLKDLQNNNATLSNITFILPSKRAGLFLKSQLAQITEETIFSPEIISIEAFVEDLSQLKKVTNTELLFEFYNTYVQHTKKETRDTFEPFSKWAQILLQDFNEIDRYLIPQERIFNYLSAIKEIELFHWSQEENQTDFIKNYLSFWNKLGSYYTNFTEQLLSKGIGYQGLIYRQAVEKLETYIKNNVNKQHVFLGFNALNTAEETIIQALLKRKLAKIYWDIDTVFIKNPLHDAALFTRQHKTNWPYFTENKFNWITNNYSKSKNISIYGVPKNIGQAKCIGSILNKIKKEHQTLQNTAIVLGDENLLIPVLNSLPESIGPLNITMGFPLKSIPLASLFEIVFHIHKNTSGRFYYKDVINLLSHQYIRPLFKIDDSDHASKIIETIDTNNIIYLTSERLKQIAGSSNNYIDLLFSNWNKDIPKTLKNCQQLILAIKNHFDKSKASNLLSLEYLYRFNELFNELIRLNSKYEHIHDLNALYSIYKELLSSETLDFQGEPLEGLQIMGMLESRVLDFETVIIASVNEGILPSGKTNNSFIPFDVKLENKLPTYKEKDAVYTYHFYRLLQRAKNIYLTYNTEADVLTAGEKSRFITQLELEGIHNITHEIVTPQVPVIPSSLNTINKTKALHKELIKVAEKGFSPSSLTNYMRNPIDFYYQKILKIKEHDNVEETVAANTLGTVVHNTLEDFYKPLSDEFLTIEHVKNMKKDISKTVKHHFKDIYKEGDITKGKNLIIFEIAKRYVSNFLDLEIQDLKAGNQIKIIAIETDNKVVIDLPELDFPVRITGKVDRVDEYNGITRIIDYKTGRVDQNSVEIVNWGDITTDYKKFSKSFQVLSYAYMMQLSGQIQLPVEAGIISFKNLNQGVLKFAKKDRTGAYAKKDVLITRDTLDNFEKELKQLILEICNPNIPFIEKEV</sequence>
<protein>
    <submittedName>
        <fullName evidence="2">PD-(D/E)XK nuclease family protein</fullName>
    </submittedName>
</protein>
<gene>
    <name evidence="2" type="ORF">JF259_04610</name>
</gene>
<dbReference type="Gene3D" id="3.90.320.10">
    <property type="match status" value="1"/>
</dbReference>